<accession>A0ABT7LLK3</accession>
<feature type="chain" id="PRO_5046587601" description="Epimerase" evidence="1">
    <location>
        <begin position="30"/>
        <end position="376"/>
    </location>
</feature>
<proteinExistence type="predicted"/>
<keyword evidence="3" id="KW-1185">Reference proteome</keyword>
<evidence type="ECO:0000313" key="2">
    <source>
        <dbReference type="EMBL" id="MDL5033689.1"/>
    </source>
</evidence>
<dbReference type="Proteomes" id="UP001238603">
    <property type="component" value="Unassembled WGS sequence"/>
</dbReference>
<evidence type="ECO:0000256" key="1">
    <source>
        <dbReference type="SAM" id="SignalP"/>
    </source>
</evidence>
<dbReference type="InterPro" id="IPR006311">
    <property type="entry name" value="TAT_signal"/>
</dbReference>
<keyword evidence="1" id="KW-0732">Signal</keyword>
<dbReference type="Gene3D" id="3.40.50.720">
    <property type="entry name" value="NAD(P)-binding Rossmann-like Domain"/>
    <property type="match status" value="1"/>
</dbReference>
<dbReference type="SUPFAM" id="SSF51735">
    <property type="entry name" value="NAD(P)-binding Rossmann-fold domains"/>
    <property type="match status" value="1"/>
</dbReference>
<reference evidence="2 3" key="1">
    <citation type="submission" date="2023-06" db="EMBL/GenBank/DDBJ databases">
        <title>Pelomonas sp. APW6 16S ribosomal RNA gene genome sequencing and assembly.</title>
        <authorList>
            <person name="Woo H."/>
        </authorList>
    </citation>
    <scope>NUCLEOTIDE SEQUENCE [LARGE SCALE GENOMIC DNA]</scope>
    <source>
        <strain evidence="2 3">APW6</strain>
    </source>
</reference>
<evidence type="ECO:0000313" key="3">
    <source>
        <dbReference type="Proteomes" id="UP001238603"/>
    </source>
</evidence>
<dbReference type="InterPro" id="IPR036291">
    <property type="entry name" value="NAD(P)-bd_dom_sf"/>
</dbReference>
<name>A0ABT7LLK3_9BURK</name>
<dbReference type="PANTHER" id="PTHR48079">
    <property type="entry name" value="PROTEIN YEEZ"/>
    <property type="match status" value="1"/>
</dbReference>
<dbReference type="InterPro" id="IPR051783">
    <property type="entry name" value="NAD(P)-dependent_oxidoreduct"/>
</dbReference>
<dbReference type="PROSITE" id="PS51318">
    <property type="entry name" value="TAT"/>
    <property type="match status" value="1"/>
</dbReference>
<gene>
    <name evidence="2" type="ORF">QRD43_17390</name>
</gene>
<protein>
    <recommendedName>
        <fullName evidence="4">Epimerase</fullName>
    </recommendedName>
</protein>
<organism evidence="2 3">
    <name type="scientific">Roseateles subflavus</name>
    <dbReference type="NCBI Taxonomy" id="3053353"/>
    <lineage>
        <taxon>Bacteria</taxon>
        <taxon>Pseudomonadati</taxon>
        <taxon>Pseudomonadota</taxon>
        <taxon>Betaproteobacteria</taxon>
        <taxon>Burkholderiales</taxon>
        <taxon>Sphaerotilaceae</taxon>
        <taxon>Roseateles</taxon>
    </lineage>
</organism>
<dbReference type="RefSeq" id="WP_285983770.1">
    <property type="nucleotide sequence ID" value="NZ_JASVDS010000005.1"/>
</dbReference>
<comment type="caution">
    <text evidence="2">The sequence shown here is derived from an EMBL/GenBank/DDBJ whole genome shotgun (WGS) entry which is preliminary data.</text>
</comment>
<feature type="signal peptide" evidence="1">
    <location>
        <begin position="1"/>
        <end position="29"/>
    </location>
</feature>
<dbReference type="EMBL" id="JASVDS010000005">
    <property type="protein sequence ID" value="MDL5033689.1"/>
    <property type="molecule type" value="Genomic_DNA"/>
</dbReference>
<dbReference type="PANTHER" id="PTHR48079:SF6">
    <property type="entry name" value="NAD(P)-BINDING DOMAIN-CONTAINING PROTEIN-RELATED"/>
    <property type="match status" value="1"/>
</dbReference>
<sequence length="376" mass="40758">MSPTKPSRRHLMQWTAGLGAMSLMPLAQAAGEAPAKPAPKRILVLGGTGFLGPAIVEAARARGHTLTLFNRGKTRPGLFPDVEKRQGDRDPLKGEGLKSLETGEWDAVIDDSGYYPRIVGASAQLLAPRVKQYLYISSISAYKEPVPVGGNEDTPLAVLADPKVETMGARFENYGGLKAACEAAAAQALPGRCTVIRPGFIVGPDDPTGRFTYWPVRFDKGGEIAVPGAPTDPLQLIDVRDLAAWLVHLVEQGTIGTFNALGPAEPMTWGRVVEACRQVAGTPGTVTWIPGEFMAKQEDLDFPIWAPYVGDTKGFHTWSTQRSVKAGLKFRPVEQTVADTLAWYKTQLKEEKGRVKLAFSPEQEATVLQRWKQAKG</sequence>
<evidence type="ECO:0008006" key="4">
    <source>
        <dbReference type="Google" id="ProtNLM"/>
    </source>
</evidence>